<evidence type="ECO:0000313" key="3">
    <source>
        <dbReference type="EMBL" id="MBD0414151.1"/>
    </source>
</evidence>
<gene>
    <name evidence="3" type="ORF">ICI42_05740</name>
</gene>
<proteinExistence type="predicted"/>
<dbReference type="EMBL" id="JACVVX010000001">
    <property type="protein sequence ID" value="MBD0414151.1"/>
    <property type="molecule type" value="Genomic_DNA"/>
</dbReference>
<evidence type="ECO:0000256" key="1">
    <source>
        <dbReference type="SAM" id="MobiDB-lite"/>
    </source>
</evidence>
<dbReference type="RefSeq" id="WP_188163526.1">
    <property type="nucleotide sequence ID" value="NZ_JACVVX010000001.1"/>
</dbReference>
<evidence type="ECO:0000256" key="2">
    <source>
        <dbReference type="SAM" id="SignalP"/>
    </source>
</evidence>
<evidence type="ECO:0000313" key="4">
    <source>
        <dbReference type="Proteomes" id="UP000643405"/>
    </source>
</evidence>
<organism evidence="3 4">
    <name type="scientific">Oryzicola mucosus</name>
    <dbReference type="NCBI Taxonomy" id="2767425"/>
    <lineage>
        <taxon>Bacteria</taxon>
        <taxon>Pseudomonadati</taxon>
        <taxon>Pseudomonadota</taxon>
        <taxon>Alphaproteobacteria</taxon>
        <taxon>Hyphomicrobiales</taxon>
        <taxon>Phyllobacteriaceae</taxon>
        <taxon>Oryzicola</taxon>
    </lineage>
</organism>
<accession>A0A8J6PTT0</accession>
<dbReference type="AlphaFoldDB" id="A0A8J6PTT0"/>
<dbReference type="Proteomes" id="UP000643405">
    <property type="component" value="Unassembled WGS sequence"/>
</dbReference>
<feature type="region of interest" description="Disordered" evidence="1">
    <location>
        <begin position="193"/>
        <end position="227"/>
    </location>
</feature>
<keyword evidence="2" id="KW-0732">Signal</keyword>
<sequence length="227" mass="24932">MSLPKRMTAPFSRRFLAATLLVAASAGLSACQVRPLYSDSPVTSSTGVTTSMKAELASIAIKPSPRREDTRFAQEVRTHLIYLFGNGKGPAATPAYTLELDVRRRIETAAIVQITSDDDEPSAGTLELTGRYRLTETATGKRVASGSRMARASFDRPRQEFAVRRATIDAENRAARELAEFLRLSVAQDLLRKNRSTPDTFEQEEIDPELVIQPKPQSGNPDLLPAQ</sequence>
<name>A0A8J6PTT0_9HYPH</name>
<feature type="chain" id="PRO_5035277388" description="LPS-assembly lipoprotein" evidence="2">
    <location>
        <begin position="31"/>
        <end position="227"/>
    </location>
</feature>
<feature type="signal peptide" evidence="2">
    <location>
        <begin position="1"/>
        <end position="30"/>
    </location>
</feature>
<comment type="caution">
    <text evidence="3">The sequence shown here is derived from an EMBL/GenBank/DDBJ whole genome shotgun (WGS) entry which is preliminary data.</text>
</comment>
<reference evidence="3" key="1">
    <citation type="submission" date="2020-09" db="EMBL/GenBank/DDBJ databases">
        <title>Genome seq and assembly of Tianweitania sp.</title>
        <authorList>
            <person name="Chhetri G."/>
        </authorList>
    </citation>
    <scope>NUCLEOTIDE SEQUENCE</scope>
    <source>
        <strain evidence="3">Rool2</strain>
    </source>
</reference>
<dbReference type="PROSITE" id="PS51257">
    <property type="entry name" value="PROKAR_LIPOPROTEIN"/>
    <property type="match status" value="1"/>
</dbReference>
<keyword evidence="4" id="KW-1185">Reference proteome</keyword>
<protein>
    <recommendedName>
        <fullName evidence="5">LPS-assembly lipoprotein</fullName>
    </recommendedName>
</protein>
<dbReference type="Gene3D" id="3.30.160.150">
    <property type="entry name" value="Lipoprotein like domain"/>
    <property type="match status" value="1"/>
</dbReference>
<evidence type="ECO:0008006" key="5">
    <source>
        <dbReference type="Google" id="ProtNLM"/>
    </source>
</evidence>